<evidence type="ECO:0000256" key="10">
    <source>
        <dbReference type="SAM" id="MobiDB-lite"/>
    </source>
</evidence>
<name>A0A8J1JKI4_XENTR</name>
<evidence type="ECO:0000313" key="14">
    <source>
        <dbReference type="Xenbase" id="XB-GENE-29096571"/>
    </source>
</evidence>
<dbReference type="RefSeq" id="XP_031758389.1">
    <property type="nucleotide sequence ID" value="XM_031902529.1"/>
</dbReference>
<dbReference type="GO" id="GO:0004674">
    <property type="term" value="F:protein serine/threonine kinase activity"/>
    <property type="evidence" value="ECO:0007669"/>
    <property type="project" value="UniProtKB-KW"/>
</dbReference>
<evidence type="ECO:0000256" key="9">
    <source>
        <dbReference type="PROSITE-ProRule" id="PRU10141"/>
    </source>
</evidence>
<dbReference type="PANTHER" id="PTHR24356">
    <property type="entry name" value="SERINE/THREONINE-PROTEIN KINASE"/>
    <property type="match status" value="1"/>
</dbReference>
<evidence type="ECO:0000256" key="8">
    <source>
        <dbReference type="ARBA" id="ARBA00048679"/>
    </source>
</evidence>
<dbReference type="InterPro" id="IPR050236">
    <property type="entry name" value="Ser_Thr_kinase_AGC"/>
</dbReference>
<dbReference type="Proteomes" id="UP000008143">
    <property type="component" value="Chromosome 5"/>
</dbReference>
<comment type="catalytic activity">
    <reaction evidence="7">
        <text>L-threonyl-[protein] + ATP = O-phospho-L-threonyl-[protein] + ADP + H(+)</text>
        <dbReference type="Rhea" id="RHEA:46608"/>
        <dbReference type="Rhea" id="RHEA-COMP:11060"/>
        <dbReference type="Rhea" id="RHEA-COMP:11605"/>
        <dbReference type="ChEBI" id="CHEBI:15378"/>
        <dbReference type="ChEBI" id="CHEBI:30013"/>
        <dbReference type="ChEBI" id="CHEBI:30616"/>
        <dbReference type="ChEBI" id="CHEBI:61977"/>
        <dbReference type="ChEBI" id="CHEBI:456216"/>
        <dbReference type="EC" id="2.7.11.1"/>
    </reaction>
</comment>
<dbReference type="Gene3D" id="1.10.510.10">
    <property type="entry name" value="Transferase(Phosphotransferase) domain 1"/>
    <property type="match status" value="1"/>
</dbReference>
<dbReference type="InterPro" id="IPR000719">
    <property type="entry name" value="Prot_kinase_dom"/>
</dbReference>
<evidence type="ECO:0000256" key="3">
    <source>
        <dbReference type="ARBA" id="ARBA00022679"/>
    </source>
</evidence>
<evidence type="ECO:0000313" key="12">
    <source>
        <dbReference type="Proteomes" id="UP000008143"/>
    </source>
</evidence>
<keyword evidence="2" id="KW-0723">Serine/threonine-protein kinase</keyword>
<gene>
    <name evidence="13 14" type="primary">LOC116410913</name>
</gene>
<dbReference type="Gene3D" id="3.30.200.20">
    <property type="entry name" value="Phosphorylase Kinase, domain 1"/>
    <property type="match status" value="1"/>
</dbReference>
<evidence type="ECO:0000256" key="1">
    <source>
        <dbReference type="ARBA" id="ARBA00012513"/>
    </source>
</evidence>
<dbReference type="Xenbase" id="XB-GENE-29096571">
    <property type="gene designation" value="LOC116410913"/>
</dbReference>
<dbReference type="Pfam" id="PF00069">
    <property type="entry name" value="Pkinase"/>
    <property type="match status" value="1"/>
</dbReference>
<dbReference type="PANTHER" id="PTHR24356:SF428">
    <property type="entry name" value="PROTEIN KINASE C DELTA TYPE-LIKE"/>
    <property type="match status" value="1"/>
</dbReference>
<feature type="compositionally biased region" description="Basic and acidic residues" evidence="10">
    <location>
        <begin position="118"/>
        <end position="146"/>
    </location>
</feature>
<dbReference type="SUPFAM" id="SSF56112">
    <property type="entry name" value="Protein kinase-like (PK-like)"/>
    <property type="match status" value="1"/>
</dbReference>
<feature type="binding site" evidence="9">
    <location>
        <position position="189"/>
    </location>
    <ligand>
        <name>ATP</name>
        <dbReference type="ChEBI" id="CHEBI:30616"/>
    </ligand>
</feature>
<dbReference type="EC" id="2.7.11.1" evidence="1"/>
<dbReference type="AlphaFoldDB" id="A0A8J1JKI4"/>
<organism evidence="12 13">
    <name type="scientific">Xenopus tropicalis</name>
    <name type="common">Western clawed frog</name>
    <name type="synonym">Silurana tropicalis</name>
    <dbReference type="NCBI Taxonomy" id="8364"/>
    <lineage>
        <taxon>Eukaryota</taxon>
        <taxon>Metazoa</taxon>
        <taxon>Chordata</taxon>
        <taxon>Craniata</taxon>
        <taxon>Vertebrata</taxon>
        <taxon>Euteleostomi</taxon>
        <taxon>Amphibia</taxon>
        <taxon>Batrachia</taxon>
        <taxon>Anura</taxon>
        <taxon>Pipoidea</taxon>
        <taxon>Pipidae</taxon>
        <taxon>Xenopodinae</taxon>
        <taxon>Xenopus</taxon>
        <taxon>Silurana</taxon>
    </lineage>
</organism>
<dbReference type="OrthoDB" id="1668230at2759"/>
<keyword evidence="6 9" id="KW-0067">ATP-binding</keyword>
<dbReference type="GO" id="GO:0005524">
    <property type="term" value="F:ATP binding"/>
    <property type="evidence" value="ECO:0007669"/>
    <property type="project" value="UniProtKB-UniRule"/>
</dbReference>
<dbReference type="PROSITE" id="PS50011">
    <property type="entry name" value="PROTEIN_KINASE_DOM"/>
    <property type="match status" value="1"/>
</dbReference>
<keyword evidence="5" id="KW-0418">Kinase</keyword>
<sequence>MTKNKKKRKFKELSLIEESEEAKLEAAGTSKPSRFRNKVFAVLQSFRKKLVSVFSPKKARNVSVESSVEKSPEKQNTEPKRKRKAEELSKEETESKKRRVELELQAQSSDDIVQAEQKQGEKRSRSEDEDSGLERAKRFKGEKEESGPSGIATPVTLDRFLFYKDLGAGSFGMVRLAKDKVTAEMVAVKMINKVGAHLQSVMSERRILEVAKECPFLVHGKAAFQTKNNIYMVMDYINGGTLSNLINTEAPLDEISAQILTAEIVCGLTFLHSRGIVHRQVTLFCDITLYSRFISSNRHILHCFLQGPETSEHSDRQCRPHQDC</sequence>
<keyword evidence="12" id="KW-1185">Reference proteome</keyword>
<evidence type="ECO:0000256" key="6">
    <source>
        <dbReference type="ARBA" id="ARBA00022840"/>
    </source>
</evidence>
<evidence type="ECO:0000256" key="2">
    <source>
        <dbReference type="ARBA" id="ARBA00022527"/>
    </source>
</evidence>
<feature type="region of interest" description="Disordered" evidence="10">
    <location>
        <begin position="58"/>
        <end position="151"/>
    </location>
</feature>
<keyword evidence="4 9" id="KW-0547">Nucleotide-binding</keyword>
<keyword evidence="3" id="KW-0808">Transferase</keyword>
<reference evidence="13" key="1">
    <citation type="submission" date="2025-08" db="UniProtKB">
        <authorList>
            <consortium name="RefSeq"/>
        </authorList>
    </citation>
    <scope>IDENTIFICATION</scope>
    <source>
        <strain evidence="13">Nigerian</strain>
        <tissue evidence="13">Liver and blood</tissue>
    </source>
</reference>
<evidence type="ECO:0000259" key="11">
    <source>
        <dbReference type="PROSITE" id="PS50011"/>
    </source>
</evidence>
<evidence type="ECO:0000256" key="7">
    <source>
        <dbReference type="ARBA" id="ARBA00047899"/>
    </source>
</evidence>
<comment type="catalytic activity">
    <reaction evidence="8">
        <text>L-seryl-[protein] + ATP = O-phospho-L-seryl-[protein] + ADP + H(+)</text>
        <dbReference type="Rhea" id="RHEA:17989"/>
        <dbReference type="Rhea" id="RHEA-COMP:9863"/>
        <dbReference type="Rhea" id="RHEA-COMP:11604"/>
        <dbReference type="ChEBI" id="CHEBI:15378"/>
        <dbReference type="ChEBI" id="CHEBI:29999"/>
        <dbReference type="ChEBI" id="CHEBI:30616"/>
        <dbReference type="ChEBI" id="CHEBI:83421"/>
        <dbReference type="ChEBI" id="CHEBI:456216"/>
        <dbReference type="EC" id="2.7.11.1"/>
    </reaction>
</comment>
<proteinExistence type="predicted"/>
<evidence type="ECO:0000256" key="5">
    <source>
        <dbReference type="ARBA" id="ARBA00022777"/>
    </source>
</evidence>
<evidence type="ECO:0000256" key="4">
    <source>
        <dbReference type="ARBA" id="ARBA00022741"/>
    </source>
</evidence>
<feature type="domain" description="Protein kinase" evidence="11">
    <location>
        <begin position="160"/>
        <end position="324"/>
    </location>
</feature>
<dbReference type="KEGG" id="xtr:116410913"/>
<dbReference type="AGR" id="Xenbase:XB-GENE-29096571"/>
<dbReference type="InterPro" id="IPR017441">
    <property type="entry name" value="Protein_kinase_ATP_BS"/>
</dbReference>
<dbReference type="OMA" id="TLFCDIT"/>
<protein>
    <recommendedName>
        <fullName evidence="1">non-specific serine/threonine protein kinase</fullName>
        <ecNumber evidence="1">2.7.11.1</ecNumber>
    </recommendedName>
</protein>
<evidence type="ECO:0000313" key="13">
    <source>
        <dbReference type="RefSeq" id="XP_031758389.1"/>
    </source>
</evidence>
<feature type="compositionally biased region" description="Basic and acidic residues" evidence="10">
    <location>
        <begin position="67"/>
        <end position="95"/>
    </location>
</feature>
<dbReference type="InterPro" id="IPR011009">
    <property type="entry name" value="Kinase-like_dom_sf"/>
</dbReference>
<dbReference type="PROSITE" id="PS00107">
    <property type="entry name" value="PROTEIN_KINASE_ATP"/>
    <property type="match status" value="1"/>
</dbReference>
<accession>A0A8J1JKI4</accession>
<dbReference type="GeneID" id="116410913"/>